<dbReference type="NCBIfam" id="TIGR01409">
    <property type="entry name" value="TAT_signal_seq"/>
    <property type="match status" value="1"/>
</dbReference>
<evidence type="ECO:0000313" key="2">
    <source>
        <dbReference type="EMBL" id="MDM7861372.1"/>
    </source>
</evidence>
<name>A0ABT7SYW0_9ALTE</name>
<proteinExistence type="predicted"/>
<comment type="caution">
    <text evidence="2">The sequence shown here is derived from an EMBL/GenBank/DDBJ whole genome shotgun (WGS) entry which is preliminary data.</text>
</comment>
<dbReference type="InterPro" id="IPR006311">
    <property type="entry name" value="TAT_signal"/>
</dbReference>
<evidence type="ECO:0000313" key="3">
    <source>
        <dbReference type="Proteomes" id="UP001234343"/>
    </source>
</evidence>
<protein>
    <submittedName>
        <fullName evidence="2">DUF1569 domain-containing protein</fullName>
    </submittedName>
</protein>
<keyword evidence="3" id="KW-1185">Reference proteome</keyword>
<dbReference type="PROSITE" id="PS51318">
    <property type="entry name" value="TAT"/>
    <property type="match status" value="1"/>
</dbReference>
<reference evidence="2 3" key="1">
    <citation type="submission" date="2023-06" db="EMBL/GenBank/DDBJ databases">
        <title>Alteromonas sp. ASW11-36 isolated from intertidal sand.</title>
        <authorList>
            <person name="Li Y."/>
        </authorList>
    </citation>
    <scope>NUCLEOTIDE SEQUENCE [LARGE SCALE GENOMIC DNA]</scope>
    <source>
        <strain evidence="2 3">ASW11-36</strain>
    </source>
</reference>
<gene>
    <name evidence="2" type="ORF">QTP81_12270</name>
</gene>
<dbReference type="InterPro" id="IPR019546">
    <property type="entry name" value="TAT_signal_bac_arc"/>
</dbReference>
<keyword evidence="1" id="KW-0732">Signal</keyword>
<dbReference type="RefSeq" id="WP_289365826.1">
    <property type="nucleotide sequence ID" value="NZ_JAUCBP010000010.1"/>
</dbReference>
<dbReference type="EMBL" id="JAUCBP010000010">
    <property type="protein sequence ID" value="MDM7861372.1"/>
    <property type="molecule type" value="Genomic_DNA"/>
</dbReference>
<dbReference type="Pfam" id="PF10518">
    <property type="entry name" value="TAT_signal"/>
    <property type="match status" value="1"/>
</dbReference>
<evidence type="ECO:0000256" key="1">
    <source>
        <dbReference type="ARBA" id="ARBA00022729"/>
    </source>
</evidence>
<accession>A0ABT7SYW0</accession>
<sequence>MNRRDFIKTSALVSVAVALPLAGCTPAVKSERLNVDTMITHLESLKALPALEFDGPWPAYATFTHLAQSIEYAMVGFPEHKSDSFKTWVGGPAFWVFKQAGSMSHDTAEAIPGAPELDIEKTDPVAVNQSIDRLIVALRDFDEVTETKSHFAYGELAHEDYMLAQLMHINDHLDLLVAE</sequence>
<dbReference type="Pfam" id="PF07606">
    <property type="entry name" value="DUF1569"/>
    <property type="match status" value="1"/>
</dbReference>
<dbReference type="InterPro" id="IPR011463">
    <property type="entry name" value="DUF1569"/>
</dbReference>
<organism evidence="2 3">
    <name type="scientific">Alteromonas arenosi</name>
    <dbReference type="NCBI Taxonomy" id="3055817"/>
    <lineage>
        <taxon>Bacteria</taxon>
        <taxon>Pseudomonadati</taxon>
        <taxon>Pseudomonadota</taxon>
        <taxon>Gammaproteobacteria</taxon>
        <taxon>Alteromonadales</taxon>
        <taxon>Alteromonadaceae</taxon>
        <taxon>Alteromonas/Salinimonas group</taxon>
        <taxon>Alteromonas</taxon>
    </lineage>
</organism>
<dbReference type="Proteomes" id="UP001234343">
    <property type="component" value="Unassembled WGS sequence"/>
</dbReference>